<evidence type="ECO:0000313" key="2">
    <source>
        <dbReference type="EMBL" id="HJD41798.1"/>
    </source>
</evidence>
<sequence length="230" mass="26039">MTKKKKTILITAISAAVLVICGCIGIYRYIGRFDASDYVRAVLDASYRNETDLYVEITGSPEEEAARIFDENLDLTMEGFRRSDMPEEMLPRYRALFGEIAKKVSYTAGEPNRQEDGTYIVPVTVKSITLFTDTYEAFQSRAQEYAEEVTDRVTAGAQMPTEEEMQKQVYEIYYEVLKERVDSGMLYGAARDIGVRVTKEGVRNFSINEEDMEKLDSLLIESVDGGEEDG</sequence>
<organism evidence="2 3">
    <name type="scientific">Candidatus Mediterraneibacter quadrami</name>
    <dbReference type="NCBI Taxonomy" id="2838684"/>
    <lineage>
        <taxon>Bacteria</taxon>
        <taxon>Bacillati</taxon>
        <taxon>Bacillota</taxon>
        <taxon>Clostridia</taxon>
        <taxon>Lachnospirales</taxon>
        <taxon>Lachnospiraceae</taxon>
        <taxon>Mediterraneibacter</taxon>
    </lineage>
</organism>
<proteinExistence type="predicted"/>
<feature type="transmembrane region" description="Helical" evidence="1">
    <location>
        <begin position="7"/>
        <end position="30"/>
    </location>
</feature>
<keyword evidence="1" id="KW-0472">Membrane</keyword>
<reference evidence="2" key="2">
    <citation type="submission" date="2021-04" db="EMBL/GenBank/DDBJ databases">
        <authorList>
            <person name="Gilroy R."/>
        </authorList>
    </citation>
    <scope>NUCLEOTIDE SEQUENCE</scope>
    <source>
        <strain evidence="2">ChiBcec15-3976</strain>
    </source>
</reference>
<evidence type="ECO:0000313" key="3">
    <source>
        <dbReference type="Proteomes" id="UP000823909"/>
    </source>
</evidence>
<protein>
    <submittedName>
        <fullName evidence="2">Uncharacterized protein</fullName>
    </submittedName>
</protein>
<dbReference type="AlphaFoldDB" id="A0A9D2REY9"/>
<keyword evidence="1" id="KW-1133">Transmembrane helix</keyword>
<reference evidence="2" key="1">
    <citation type="journal article" date="2021" name="PeerJ">
        <title>Extensive microbial diversity within the chicken gut microbiome revealed by metagenomics and culture.</title>
        <authorList>
            <person name="Gilroy R."/>
            <person name="Ravi A."/>
            <person name="Getino M."/>
            <person name="Pursley I."/>
            <person name="Horton D.L."/>
            <person name="Alikhan N.F."/>
            <person name="Baker D."/>
            <person name="Gharbi K."/>
            <person name="Hall N."/>
            <person name="Watson M."/>
            <person name="Adriaenssens E.M."/>
            <person name="Foster-Nyarko E."/>
            <person name="Jarju S."/>
            <person name="Secka A."/>
            <person name="Antonio M."/>
            <person name="Oren A."/>
            <person name="Chaudhuri R.R."/>
            <person name="La Ragione R."/>
            <person name="Hildebrand F."/>
            <person name="Pallen M.J."/>
        </authorList>
    </citation>
    <scope>NUCLEOTIDE SEQUENCE</scope>
    <source>
        <strain evidence="2">ChiBcec15-3976</strain>
    </source>
</reference>
<name>A0A9D2REY9_9FIRM</name>
<comment type="caution">
    <text evidence="2">The sequence shown here is derived from an EMBL/GenBank/DDBJ whole genome shotgun (WGS) entry which is preliminary data.</text>
</comment>
<keyword evidence="1" id="KW-0812">Transmembrane</keyword>
<evidence type="ECO:0000256" key="1">
    <source>
        <dbReference type="SAM" id="Phobius"/>
    </source>
</evidence>
<gene>
    <name evidence="2" type="ORF">H9910_02135</name>
</gene>
<dbReference type="EMBL" id="DWUU01000015">
    <property type="protein sequence ID" value="HJD41798.1"/>
    <property type="molecule type" value="Genomic_DNA"/>
</dbReference>
<dbReference type="PROSITE" id="PS51257">
    <property type="entry name" value="PROKAR_LIPOPROTEIN"/>
    <property type="match status" value="1"/>
</dbReference>
<accession>A0A9D2REY9</accession>
<dbReference type="Proteomes" id="UP000823909">
    <property type="component" value="Unassembled WGS sequence"/>
</dbReference>